<evidence type="ECO:0000313" key="2">
    <source>
        <dbReference type="EMBL" id="CCA69009.1"/>
    </source>
</evidence>
<evidence type="ECO:0000259" key="1">
    <source>
        <dbReference type="Pfam" id="PF01370"/>
    </source>
</evidence>
<dbReference type="GO" id="GO:0004029">
    <property type="term" value="F:aldehyde dehydrogenase (NAD+) activity"/>
    <property type="evidence" value="ECO:0007669"/>
    <property type="project" value="TreeGrafter"/>
</dbReference>
<proteinExistence type="predicted"/>
<evidence type="ECO:0000313" key="3">
    <source>
        <dbReference type="Proteomes" id="UP000007148"/>
    </source>
</evidence>
<dbReference type="GO" id="GO:0005737">
    <property type="term" value="C:cytoplasm"/>
    <property type="evidence" value="ECO:0007669"/>
    <property type="project" value="TreeGrafter"/>
</dbReference>
<sequence>MQVFILGATGSIGGALLPLLRQEYPSADITALVRKDSDAPVLAKFGVKSVKGSAEKLELVTELSSKADLIINTADADIFDAVKAILDGAKRRYEATGKKSIFINISGVAVTISTPEGVFRETSQVYDDRDSALTKGLPDSAPHRNVENLVTEADVAGYVAVYTLSPATVYGASKKSSITRQTLLAKVLLATVKQSKKVHIVGEGSNLLNFVHVDDVASGYLTVIKHAFSGNDTESGYGRYYWVGGEQVPWIKVAKAYAKEFHAKGIADSDEPVQATPAEDPMMGFFGCNVRVVPGRLQDLGWSPVGSSIFDNVENDIRMALEAQ</sequence>
<dbReference type="InterPro" id="IPR036291">
    <property type="entry name" value="NAD(P)-bd_dom_sf"/>
</dbReference>
<dbReference type="eggNOG" id="KOG1502">
    <property type="taxonomic scope" value="Eukaryota"/>
</dbReference>
<dbReference type="Proteomes" id="UP000007148">
    <property type="component" value="Unassembled WGS sequence"/>
</dbReference>
<reference evidence="2 3" key="1">
    <citation type="journal article" date="2011" name="PLoS Pathog.">
        <title>Endophytic Life Strategies Decoded by Genome and Transcriptome Analyses of the Mutualistic Root Symbiont Piriformospora indica.</title>
        <authorList>
            <person name="Zuccaro A."/>
            <person name="Lahrmann U."/>
            <person name="Guldener U."/>
            <person name="Langen G."/>
            <person name="Pfiffi S."/>
            <person name="Biedenkopf D."/>
            <person name="Wong P."/>
            <person name="Samans B."/>
            <person name="Grimm C."/>
            <person name="Basiewicz M."/>
            <person name="Murat C."/>
            <person name="Martin F."/>
            <person name="Kogel K.H."/>
        </authorList>
    </citation>
    <scope>NUCLEOTIDE SEQUENCE [LARGE SCALE GENOMIC DNA]</scope>
    <source>
        <strain evidence="2 3">DSM 11827</strain>
    </source>
</reference>
<comment type="caution">
    <text evidence="2">The sequence shown here is derived from an EMBL/GenBank/DDBJ whole genome shotgun (WGS) entry which is preliminary data.</text>
</comment>
<dbReference type="OrthoDB" id="10262413at2759"/>
<feature type="domain" description="NAD-dependent epimerase/dehydratase" evidence="1">
    <location>
        <begin position="3"/>
        <end position="230"/>
    </location>
</feature>
<dbReference type="AlphaFoldDB" id="G4TCG6"/>
<dbReference type="SUPFAM" id="SSF51735">
    <property type="entry name" value="NAD(P)-binding Rossmann-fold domains"/>
    <property type="match status" value="1"/>
</dbReference>
<dbReference type="EMBL" id="CAFZ01000045">
    <property type="protein sequence ID" value="CCA69009.1"/>
    <property type="molecule type" value="Genomic_DNA"/>
</dbReference>
<accession>G4TCG6</accession>
<dbReference type="Gene3D" id="3.40.50.720">
    <property type="entry name" value="NAD(P)-binding Rossmann-like Domain"/>
    <property type="match status" value="1"/>
</dbReference>
<dbReference type="HOGENOM" id="CLU_007383_12_2_1"/>
<dbReference type="InParanoid" id="G4TCG6"/>
<dbReference type="PANTHER" id="PTHR48079:SF6">
    <property type="entry name" value="NAD(P)-BINDING DOMAIN-CONTAINING PROTEIN-RELATED"/>
    <property type="match status" value="1"/>
</dbReference>
<dbReference type="InterPro" id="IPR001509">
    <property type="entry name" value="Epimerase_deHydtase"/>
</dbReference>
<protein>
    <recommendedName>
        <fullName evidence="1">NAD-dependent epimerase/dehydratase domain-containing protein</fullName>
    </recommendedName>
</protein>
<gene>
    <name evidence="2" type="ORF">PIIN_02868</name>
</gene>
<organism evidence="2 3">
    <name type="scientific">Serendipita indica (strain DSM 11827)</name>
    <name type="common">Root endophyte fungus</name>
    <name type="synonym">Piriformospora indica</name>
    <dbReference type="NCBI Taxonomy" id="1109443"/>
    <lineage>
        <taxon>Eukaryota</taxon>
        <taxon>Fungi</taxon>
        <taxon>Dikarya</taxon>
        <taxon>Basidiomycota</taxon>
        <taxon>Agaricomycotina</taxon>
        <taxon>Agaricomycetes</taxon>
        <taxon>Sebacinales</taxon>
        <taxon>Serendipitaceae</taxon>
        <taxon>Serendipita</taxon>
    </lineage>
</organism>
<keyword evidence="3" id="KW-1185">Reference proteome</keyword>
<dbReference type="Pfam" id="PF01370">
    <property type="entry name" value="Epimerase"/>
    <property type="match status" value="1"/>
</dbReference>
<name>G4TCG6_SERID</name>
<dbReference type="FunCoup" id="G4TCG6">
    <property type="interactions" value="18"/>
</dbReference>
<dbReference type="PANTHER" id="PTHR48079">
    <property type="entry name" value="PROTEIN YEEZ"/>
    <property type="match status" value="1"/>
</dbReference>
<dbReference type="InterPro" id="IPR051783">
    <property type="entry name" value="NAD(P)-dependent_oxidoreduct"/>
</dbReference>
<dbReference type="STRING" id="1109443.G4TCG6"/>
<dbReference type="OMA" id="DEREQTW"/>